<feature type="transmembrane region" description="Helical" evidence="5">
    <location>
        <begin position="69"/>
        <end position="88"/>
    </location>
</feature>
<evidence type="ECO:0000256" key="2">
    <source>
        <dbReference type="ARBA" id="ARBA00022692"/>
    </source>
</evidence>
<accession>A0A5B9W6Q2</accession>
<keyword evidence="7" id="KW-1185">Reference proteome</keyword>
<keyword evidence="6" id="KW-0808">Transferase</keyword>
<dbReference type="GO" id="GO:0008168">
    <property type="term" value="F:methyltransferase activity"/>
    <property type="evidence" value="ECO:0007669"/>
    <property type="project" value="UniProtKB-KW"/>
</dbReference>
<evidence type="ECO:0000256" key="1">
    <source>
        <dbReference type="ARBA" id="ARBA00004127"/>
    </source>
</evidence>
<dbReference type="GO" id="GO:0012505">
    <property type="term" value="C:endomembrane system"/>
    <property type="evidence" value="ECO:0007669"/>
    <property type="project" value="UniProtKB-SubCell"/>
</dbReference>
<comment type="subcellular location">
    <subcellularLocation>
        <location evidence="1">Endomembrane system</location>
        <topology evidence="1">Multi-pass membrane protein</topology>
    </subcellularLocation>
</comment>
<reference evidence="6 7" key="1">
    <citation type="submission" date="2019-08" db="EMBL/GenBank/DDBJ databases">
        <title>Deep-cultivation of Planctomycetes and their phenomic and genomic characterization uncovers novel biology.</title>
        <authorList>
            <person name="Wiegand S."/>
            <person name="Jogler M."/>
            <person name="Boedeker C."/>
            <person name="Pinto D."/>
            <person name="Vollmers J."/>
            <person name="Rivas-Marin E."/>
            <person name="Kohn T."/>
            <person name="Peeters S.H."/>
            <person name="Heuer A."/>
            <person name="Rast P."/>
            <person name="Oberbeckmann S."/>
            <person name="Bunk B."/>
            <person name="Jeske O."/>
            <person name="Meyerdierks A."/>
            <person name="Storesund J.E."/>
            <person name="Kallscheuer N."/>
            <person name="Luecker S."/>
            <person name="Lage O.M."/>
            <person name="Pohl T."/>
            <person name="Merkel B.J."/>
            <person name="Hornburger P."/>
            <person name="Mueller R.-W."/>
            <person name="Bruemmer F."/>
            <person name="Labrenz M."/>
            <person name="Spormann A.M."/>
            <person name="Op den Camp H."/>
            <person name="Overmann J."/>
            <person name="Amann R."/>
            <person name="Jetten M.S.M."/>
            <person name="Mascher T."/>
            <person name="Medema M.H."/>
            <person name="Devos D.P."/>
            <person name="Kaster A.-K."/>
            <person name="Ovreas L."/>
            <person name="Rohde M."/>
            <person name="Galperin M.Y."/>
            <person name="Jogler C."/>
        </authorList>
    </citation>
    <scope>NUCLEOTIDE SEQUENCE [LARGE SCALE GENOMIC DNA]</scope>
    <source>
        <strain evidence="6 7">OJF2</strain>
    </source>
</reference>
<gene>
    <name evidence="6" type="ORF">OJF2_45650</name>
</gene>
<dbReference type="RefSeq" id="WP_148595737.1">
    <property type="nucleotide sequence ID" value="NZ_CP042997.1"/>
</dbReference>
<dbReference type="EMBL" id="CP042997">
    <property type="protein sequence ID" value="QEH36007.1"/>
    <property type="molecule type" value="Genomic_DNA"/>
</dbReference>
<dbReference type="KEGG" id="agv:OJF2_45650"/>
<feature type="transmembrane region" description="Helical" evidence="5">
    <location>
        <begin position="37"/>
        <end position="57"/>
    </location>
</feature>
<sequence>MQILLLSISGMTWAVFLACWLRPWADERGGTEGESPLSRAFHLFLFWTALALSLLISYGPLGTRWLPDWTALSIAGLVLQWISIRFAVNAREIMGASYSGRIAETDGQRLVEEGPFRVIRHPIYLGILGMFLGTALVSGERHGLLGLTLAAVAFGRKTYLEERGLSKQFGDAFRAYRGRTGLLFPRPWWWRELLGRVIARLLCRVRVVRRQRRDFHP</sequence>
<keyword evidence="2 5" id="KW-0812">Transmembrane</keyword>
<dbReference type="InterPro" id="IPR007318">
    <property type="entry name" value="Phopholipid_MeTrfase"/>
</dbReference>
<dbReference type="OrthoDB" id="9789029at2"/>
<keyword evidence="6" id="KW-0489">Methyltransferase</keyword>
<proteinExistence type="predicted"/>
<feature type="transmembrane region" description="Helical" evidence="5">
    <location>
        <begin position="6"/>
        <end position="25"/>
    </location>
</feature>
<organism evidence="6 7">
    <name type="scientific">Aquisphaera giovannonii</name>
    <dbReference type="NCBI Taxonomy" id="406548"/>
    <lineage>
        <taxon>Bacteria</taxon>
        <taxon>Pseudomonadati</taxon>
        <taxon>Planctomycetota</taxon>
        <taxon>Planctomycetia</taxon>
        <taxon>Isosphaerales</taxon>
        <taxon>Isosphaeraceae</taxon>
        <taxon>Aquisphaera</taxon>
    </lineage>
</organism>
<dbReference type="PANTHER" id="PTHR43847:SF1">
    <property type="entry name" value="BLL3993 PROTEIN"/>
    <property type="match status" value="1"/>
</dbReference>
<evidence type="ECO:0000256" key="5">
    <source>
        <dbReference type="SAM" id="Phobius"/>
    </source>
</evidence>
<evidence type="ECO:0000313" key="6">
    <source>
        <dbReference type="EMBL" id="QEH36007.1"/>
    </source>
</evidence>
<name>A0A5B9W6Q2_9BACT</name>
<dbReference type="AlphaFoldDB" id="A0A5B9W6Q2"/>
<dbReference type="Pfam" id="PF04191">
    <property type="entry name" value="PEMT"/>
    <property type="match status" value="1"/>
</dbReference>
<evidence type="ECO:0000313" key="7">
    <source>
        <dbReference type="Proteomes" id="UP000324233"/>
    </source>
</evidence>
<keyword evidence="4 5" id="KW-0472">Membrane</keyword>
<dbReference type="GO" id="GO:0032259">
    <property type="term" value="P:methylation"/>
    <property type="evidence" value="ECO:0007669"/>
    <property type="project" value="UniProtKB-KW"/>
</dbReference>
<dbReference type="InterPro" id="IPR052527">
    <property type="entry name" value="Metal_cation-efflux_comp"/>
</dbReference>
<dbReference type="Gene3D" id="1.20.120.1630">
    <property type="match status" value="1"/>
</dbReference>
<protein>
    <submittedName>
        <fullName evidence="6">Isoprenylcysteine carboxyl methyltransferase (ICMT) family protein</fullName>
    </submittedName>
</protein>
<evidence type="ECO:0000256" key="4">
    <source>
        <dbReference type="ARBA" id="ARBA00023136"/>
    </source>
</evidence>
<dbReference type="PANTHER" id="PTHR43847">
    <property type="entry name" value="BLL3993 PROTEIN"/>
    <property type="match status" value="1"/>
</dbReference>
<evidence type="ECO:0000256" key="3">
    <source>
        <dbReference type="ARBA" id="ARBA00022989"/>
    </source>
</evidence>
<keyword evidence="3 5" id="KW-1133">Transmembrane helix</keyword>
<dbReference type="Proteomes" id="UP000324233">
    <property type="component" value="Chromosome"/>
</dbReference>